<dbReference type="GO" id="GO:0015031">
    <property type="term" value="P:protein transport"/>
    <property type="evidence" value="ECO:0007669"/>
    <property type="project" value="UniProtKB-KW"/>
</dbReference>
<evidence type="ECO:0000256" key="4">
    <source>
        <dbReference type="ARBA" id="ARBA00022692"/>
    </source>
</evidence>
<dbReference type="SMART" id="SM01162">
    <property type="entry name" value="DUF1771"/>
    <property type="match status" value="1"/>
</dbReference>
<dbReference type="PANTHER" id="PTHR47417">
    <property type="entry name" value="SMR DOMAIN-CONTAINING PROTEIN YPL199C"/>
    <property type="match status" value="1"/>
</dbReference>
<keyword evidence="8 11" id="KW-1133">Transmembrane helix</keyword>
<dbReference type="InterPro" id="IPR013899">
    <property type="entry name" value="DUF1771"/>
</dbReference>
<keyword evidence="7" id="KW-0653">Protein transport</keyword>
<keyword evidence="14" id="KW-1185">Reference proteome</keyword>
<feature type="region of interest" description="Disordered" evidence="10">
    <location>
        <begin position="161"/>
        <end position="196"/>
    </location>
</feature>
<dbReference type="InterPro" id="IPR036063">
    <property type="entry name" value="Smr_dom_sf"/>
</dbReference>
<dbReference type="Pfam" id="PF08590">
    <property type="entry name" value="DUF1771"/>
    <property type="match status" value="1"/>
</dbReference>
<comment type="similarity">
    <text evidence="2">Belongs to the USE1 family.</text>
</comment>
<dbReference type="Pfam" id="PF01713">
    <property type="entry name" value="Smr"/>
    <property type="match status" value="1"/>
</dbReference>
<feature type="region of interest" description="Disordered" evidence="10">
    <location>
        <begin position="102"/>
        <end position="145"/>
    </location>
</feature>
<keyword evidence="9 11" id="KW-0472">Membrane</keyword>
<dbReference type="OrthoDB" id="3231855at2759"/>
<evidence type="ECO:0000256" key="2">
    <source>
        <dbReference type="ARBA" id="ARBA00007891"/>
    </source>
</evidence>
<name>A0A6A6TFX4_9PLEO</name>
<keyword evidence="5" id="KW-0256">Endoplasmic reticulum</keyword>
<dbReference type="PROSITE" id="PS50828">
    <property type="entry name" value="SMR"/>
    <property type="match status" value="1"/>
</dbReference>
<feature type="compositionally biased region" description="Basic and acidic residues" evidence="10">
    <location>
        <begin position="161"/>
        <end position="173"/>
    </location>
</feature>
<evidence type="ECO:0000259" key="12">
    <source>
        <dbReference type="PROSITE" id="PS50828"/>
    </source>
</evidence>
<keyword evidence="6" id="KW-0931">ER-Golgi transport</keyword>
<gene>
    <name evidence="13" type="ORF">K491DRAFT_676224</name>
</gene>
<sequence>MQARPQSPPQPPDTTAINLERLLSRLEQTVLSPDASPALRKSSLERTRVSANVEYARNLLLNLEHSATTVSTSKSKKTALQADLQKKRELIKQLNQRLLELNQLDDSDSDGSDGSVDSDEEDQDNFPSYAPRVKEEAGLEVKAGSEGNEALYSAAQNLTSELRRRGGPGKEGKATSSGTSLFPSNSKTTAGVPSADHSEALLEHNRKEQENLTTSLLEMAKQLKQQSIHFGSTLENDKGILDRAVENLDKSSLGMEAAGQRMGTLRRMTEGKGWWARMKLYALIFGLWVAAFLIVFVALNHSSADTEAEYDRLRDLARQEAGKRNSCFDRSQKAYSNGDGAAAHQLSEEGKKHAAKMDQYNRQARDFIFRENNNTDRVPGDTIDLHGLFVEEAEDVLEERIREAQRQGQTHLHVIVGKGNHSRNHVQKIKPRVEQVCRELGLQYRTEENEGRIFVNLQGGAVHEMPPPPQFGGGYSGGYGGYPGQQQGGYQGGQQHHGQSHGGHQQQQHSQQQQQNDEVEELVKKGLPRLFKALKGCCVVM</sequence>
<protein>
    <submittedName>
        <fullName evidence="13">DUF1771-domain-containing protein</fullName>
    </submittedName>
</protein>
<keyword evidence="3" id="KW-0813">Transport</keyword>
<evidence type="ECO:0000256" key="8">
    <source>
        <dbReference type="ARBA" id="ARBA00022989"/>
    </source>
</evidence>
<evidence type="ECO:0000256" key="6">
    <source>
        <dbReference type="ARBA" id="ARBA00022892"/>
    </source>
</evidence>
<evidence type="ECO:0000256" key="9">
    <source>
        <dbReference type="ARBA" id="ARBA00023136"/>
    </source>
</evidence>
<dbReference type="GO" id="GO:0016192">
    <property type="term" value="P:vesicle-mediated transport"/>
    <property type="evidence" value="ECO:0007669"/>
    <property type="project" value="UniProtKB-KW"/>
</dbReference>
<accession>A0A6A6TFX4</accession>
<dbReference type="EMBL" id="MU004313">
    <property type="protein sequence ID" value="KAF2658622.1"/>
    <property type="molecule type" value="Genomic_DNA"/>
</dbReference>
<dbReference type="Pfam" id="PF09753">
    <property type="entry name" value="Use1"/>
    <property type="match status" value="1"/>
</dbReference>
<proteinExistence type="inferred from homology"/>
<evidence type="ECO:0000256" key="1">
    <source>
        <dbReference type="ARBA" id="ARBA00004163"/>
    </source>
</evidence>
<dbReference type="Gene3D" id="3.30.1370.110">
    <property type="match status" value="1"/>
</dbReference>
<dbReference type="AlphaFoldDB" id="A0A6A6TFX4"/>
<feature type="region of interest" description="Disordered" evidence="10">
    <location>
        <begin position="330"/>
        <end position="352"/>
    </location>
</feature>
<evidence type="ECO:0000256" key="3">
    <source>
        <dbReference type="ARBA" id="ARBA00022448"/>
    </source>
</evidence>
<feature type="transmembrane region" description="Helical" evidence="11">
    <location>
        <begin position="280"/>
        <end position="299"/>
    </location>
</feature>
<organism evidence="13 14">
    <name type="scientific">Lophiostoma macrostomum CBS 122681</name>
    <dbReference type="NCBI Taxonomy" id="1314788"/>
    <lineage>
        <taxon>Eukaryota</taxon>
        <taxon>Fungi</taxon>
        <taxon>Dikarya</taxon>
        <taxon>Ascomycota</taxon>
        <taxon>Pezizomycotina</taxon>
        <taxon>Dothideomycetes</taxon>
        <taxon>Pleosporomycetidae</taxon>
        <taxon>Pleosporales</taxon>
        <taxon>Lophiostomataceae</taxon>
        <taxon>Lophiostoma</taxon>
    </lineage>
</organism>
<evidence type="ECO:0000256" key="5">
    <source>
        <dbReference type="ARBA" id="ARBA00022824"/>
    </source>
</evidence>
<dbReference type="InterPro" id="IPR053020">
    <property type="entry name" value="Smr_domain_protein"/>
</dbReference>
<keyword evidence="4 11" id="KW-0812">Transmembrane</keyword>
<evidence type="ECO:0000256" key="11">
    <source>
        <dbReference type="SAM" id="Phobius"/>
    </source>
</evidence>
<evidence type="ECO:0000256" key="10">
    <source>
        <dbReference type="SAM" id="MobiDB-lite"/>
    </source>
</evidence>
<dbReference type="PANTHER" id="PTHR47417:SF1">
    <property type="entry name" value="SMR DOMAIN-CONTAINING PROTEIN YPL199C"/>
    <property type="match status" value="1"/>
</dbReference>
<feature type="domain" description="Smr" evidence="12">
    <location>
        <begin position="383"/>
        <end position="458"/>
    </location>
</feature>
<evidence type="ECO:0000256" key="7">
    <source>
        <dbReference type="ARBA" id="ARBA00022927"/>
    </source>
</evidence>
<dbReference type="InterPro" id="IPR019150">
    <property type="entry name" value="Vesicle_transport_protein_Use1"/>
</dbReference>
<reference evidence="13" key="1">
    <citation type="journal article" date="2020" name="Stud. Mycol.">
        <title>101 Dothideomycetes genomes: a test case for predicting lifestyles and emergence of pathogens.</title>
        <authorList>
            <person name="Haridas S."/>
            <person name="Albert R."/>
            <person name="Binder M."/>
            <person name="Bloem J."/>
            <person name="Labutti K."/>
            <person name="Salamov A."/>
            <person name="Andreopoulos B."/>
            <person name="Baker S."/>
            <person name="Barry K."/>
            <person name="Bills G."/>
            <person name="Bluhm B."/>
            <person name="Cannon C."/>
            <person name="Castanera R."/>
            <person name="Culley D."/>
            <person name="Daum C."/>
            <person name="Ezra D."/>
            <person name="Gonzalez J."/>
            <person name="Henrissat B."/>
            <person name="Kuo A."/>
            <person name="Liang C."/>
            <person name="Lipzen A."/>
            <person name="Lutzoni F."/>
            <person name="Magnuson J."/>
            <person name="Mondo S."/>
            <person name="Nolan M."/>
            <person name="Ohm R."/>
            <person name="Pangilinan J."/>
            <person name="Park H.-J."/>
            <person name="Ramirez L."/>
            <person name="Alfaro M."/>
            <person name="Sun H."/>
            <person name="Tritt A."/>
            <person name="Yoshinaga Y."/>
            <person name="Zwiers L.-H."/>
            <person name="Turgeon B."/>
            <person name="Goodwin S."/>
            <person name="Spatafora J."/>
            <person name="Crous P."/>
            <person name="Grigoriev I."/>
        </authorList>
    </citation>
    <scope>NUCLEOTIDE SEQUENCE</scope>
    <source>
        <strain evidence="13">CBS 122681</strain>
    </source>
</reference>
<evidence type="ECO:0000313" key="14">
    <source>
        <dbReference type="Proteomes" id="UP000799324"/>
    </source>
</evidence>
<evidence type="ECO:0000313" key="13">
    <source>
        <dbReference type="EMBL" id="KAF2658622.1"/>
    </source>
</evidence>
<dbReference type="Proteomes" id="UP000799324">
    <property type="component" value="Unassembled WGS sequence"/>
</dbReference>
<dbReference type="SMART" id="SM00463">
    <property type="entry name" value="SMR"/>
    <property type="match status" value="1"/>
</dbReference>
<feature type="compositionally biased region" description="Gly residues" evidence="10">
    <location>
        <begin position="471"/>
        <end position="492"/>
    </location>
</feature>
<feature type="compositionally biased region" description="Acidic residues" evidence="10">
    <location>
        <begin position="103"/>
        <end position="124"/>
    </location>
</feature>
<dbReference type="SUPFAM" id="SSF160443">
    <property type="entry name" value="SMR domain-like"/>
    <property type="match status" value="1"/>
</dbReference>
<dbReference type="InterPro" id="IPR002625">
    <property type="entry name" value="Smr_dom"/>
</dbReference>
<feature type="region of interest" description="Disordered" evidence="10">
    <location>
        <begin position="460"/>
        <end position="518"/>
    </location>
</feature>
<comment type="subcellular location">
    <subcellularLocation>
        <location evidence="1">Endoplasmic reticulum membrane</location>
        <topology evidence="1">Single-pass type IV membrane protein</topology>
    </subcellularLocation>
</comment>
<dbReference type="GO" id="GO:0005789">
    <property type="term" value="C:endoplasmic reticulum membrane"/>
    <property type="evidence" value="ECO:0007669"/>
    <property type="project" value="UniProtKB-SubCell"/>
</dbReference>
<feature type="compositionally biased region" description="Polar residues" evidence="10">
    <location>
        <begin position="174"/>
        <end position="191"/>
    </location>
</feature>
<feature type="compositionally biased region" description="Low complexity" evidence="10">
    <location>
        <begin position="493"/>
        <end position="515"/>
    </location>
</feature>